<dbReference type="KEGG" id="cohn:KCTCHS21_40830"/>
<dbReference type="EMBL" id="AP019400">
    <property type="protein sequence ID" value="BBI34684.1"/>
    <property type="molecule type" value="Genomic_DNA"/>
</dbReference>
<name>A0A3T1D9D3_9BACL</name>
<evidence type="ECO:0000313" key="6">
    <source>
        <dbReference type="EMBL" id="BBI34684.1"/>
    </source>
</evidence>
<keyword evidence="7" id="KW-1185">Reference proteome</keyword>
<keyword evidence="4" id="KW-0732">Signal</keyword>
<dbReference type="AlphaFoldDB" id="A0A3T1D9D3"/>
<proteinExistence type="predicted"/>
<evidence type="ECO:0000256" key="3">
    <source>
        <dbReference type="SAM" id="Phobius"/>
    </source>
</evidence>
<feature type="domain" description="DUF4349" evidence="5">
    <location>
        <begin position="112"/>
        <end position="326"/>
    </location>
</feature>
<feature type="transmembrane region" description="Helical" evidence="3">
    <location>
        <begin position="306"/>
        <end position="332"/>
    </location>
</feature>
<protein>
    <recommendedName>
        <fullName evidence="5">DUF4349 domain-containing protein</fullName>
    </recommendedName>
</protein>
<dbReference type="PROSITE" id="PS51257">
    <property type="entry name" value="PROKAR_LIPOPROTEIN"/>
    <property type="match status" value="1"/>
</dbReference>
<reference evidence="6 7" key="1">
    <citation type="submission" date="2019-01" db="EMBL/GenBank/DDBJ databases">
        <title>Complete genome sequence of Cohnella hallensis HS21 isolated from Korean fir (Abies koreana) rhizospheric soil.</title>
        <authorList>
            <person name="Jiang L."/>
            <person name="Kang S.W."/>
            <person name="Kim S."/>
            <person name="Jung J."/>
            <person name="Kim C.Y."/>
            <person name="Kim D.H."/>
            <person name="Kim S.W."/>
            <person name="Lee J."/>
        </authorList>
    </citation>
    <scope>NUCLEOTIDE SEQUENCE [LARGE SCALE GENOMIC DNA]</scope>
    <source>
        <strain evidence="6 7">HS21</strain>
    </source>
</reference>
<keyword evidence="1" id="KW-0175">Coiled coil</keyword>
<keyword evidence="3" id="KW-0812">Transmembrane</keyword>
<dbReference type="OrthoDB" id="5381491at2"/>
<evidence type="ECO:0000256" key="4">
    <source>
        <dbReference type="SAM" id="SignalP"/>
    </source>
</evidence>
<dbReference type="RefSeq" id="WP_157994082.1">
    <property type="nucleotide sequence ID" value="NZ_AP019400.1"/>
</dbReference>
<evidence type="ECO:0000259" key="5">
    <source>
        <dbReference type="Pfam" id="PF14257"/>
    </source>
</evidence>
<keyword evidence="3" id="KW-0472">Membrane</keyword>
<gene>
    <name evidence="6" type="ORF">KCTCHS21_40830</name>
</gene>
<feature type="compositionally biased region" description="Basic and acidic residues" evidence="2">
    <location>
        <begin position="342"/>
        <end position="356"/>
    </location>
</feature>
<feature type="coiled-coil region" evidence="1">
    <location>
        <begin position="228"/>
        <end position="255"/>
    </location>
</feature>
<feature type="compositionally biased region" description="Basic and acidic residues" evidence="2">
    <location>
        <begin position="369"/>
        <end position="385"/>
    </location>
</feature>
<feature type="region of interest" description="Disordered" evidence="2">
    <location>
        <begin position="31"/>
        <end position="54"/>
    </location>
</feature>
<feature type="chain" id="PRO_5019000298" description="DUF4349 domain-containing protein" evidence="4">
    <location>
        <begin position="36"/>
        <end position="385"/>
    </location>
</feature>
<organism evidence="6 7">
    <name type="scientific">Cohnella abietis</name>
    <dbReference type="NCBI Taxonomy" id="2507935"/>
    <lineage>
        <taxon>Bacteria</taxon>
        <taxon>Bacillati</taxon>
        <taxon>Bacillota</taxon>
        <taxon>Bacilli</taxon>
        <taxon>Bacillales</taxon>
        <taxon>Paenibacillaceae</taxon>
        <taxon>Cohnella</taxon>
    </lineage>
</organism>
<feature type="region of interest" description="Disordered" evidence="2">
    <location>
        <begin position="342"/>
        <end position="385"/>
    </location>
</feature>
<dbReference type="Pfam" id="PF14257">
    <property type="entry name" value="DUF4349"/>
    <property type="match status" value="1"/>
</dbReference>
<sequence length="385" mass="42229">MMGNLVRMVRSSILLLMAALLLGLTACSGSGNENASSFTERGVESDSNAMDKLSRTDSYQTKSLLTANTANEAPSESSGAVAVKGAYSSSASPSTALGGIGPIADANAGYGRKVIYRASLVMKVENFKTVEEELLNLIHLGGAYVLQFSDSRNKDEVGATYVIKVPSEGFSPFLEKLQKIKSLKFEREVEGSDVTEEFVDLDARLKAKQVVESRMLGFMDKATKTDDLVKFSNQLAQIQEEIEQIKGRIRFLDQNVSFSTINLRLYQPTGLTEIAEEKTDNGKSFGQRLSDALSGSTKALRQFGEGLVVVVAAILPLIIVVAVIGIPTFYFVRKRKATMRETSEERRKAWNRRDITLNEAGSEVPETSADNKMHSEEQEPKVEDR</sequence>
<dbReference type="Proteomes" id="UP000289856">
    <property type="component" value="Chromosome"/>
</dbReference>
<accession>A0A3T1D9D3</accession>
<keyword evidence="3" id="KW-1133">Transmembrane helix</keyword>
<dbReference type="InterPro" id="IPR025645">
    <property type="entry name" value="DUF4349"/>
</dbReference>
<evidence type="ECO:0000256" key="2">
    <source>
        <dbReference type="SAM" id="MobiDB-lite"/>
    </source>
</evidence>
<evidence type="ECO:0000313" key="7">
    <source>
        <dbReference type="Proteomes" id="UP000289856"/>
    </source>
</evidence>
<evidence type="ECO:0000256" key="1">
    <source>
        <dbReference type="SAM" id="Coils"/>
    </source>
</evidence>
<feature type="signal peptide" evidence="4">
    <location>
        <begin position="1"/>
        <end position="35"/>
    </location>
</feature>